<feature type="transmembrane region" description="Helical" evidence="13">
    <location>
        <begin position="263"/>
        <end position="285"/>
    </location>
</feature>
<dbReference type="RefSeq" id="WP_126611059.1">
    <property type="nucleotide sequence ID" value="NZ_JBHUCY010000064.1"/>
</dbReference>
<sequence length="641" mass="68758">MSDTTLKAAQTDHGKLAALTLGALGVVYGDIGTSPLYTLRECFGGEHALPLTPTNVMGIMSLVFWALVIVVTVKYVLFVMRADNKGEGGILSLLALATHASQSASGGSSGAVSTGKLTLLTALGLCGASLFYGDGMITPAMSVLSAVEGLEVAEPALESVVVPVTVVILILLFAIQSHGTSRVGALFGPIMITWFLTIGGLGLIQVAQQPGVLAAFDPRYAIAFFQTNGWIGFLVLGAVVLAVTGGEALYADMGHFGRFPIQLAWLGVVLPALLLNYLGQCALLLSDPTAVRSPFYLLAPEWGLYPLIALSTMATVIASQAVISGVFSLTRQAVQLGLCPRLHIRHTSSEEEGQIYIPRANWGLLIAIIGLVVVFQSSSRLASAYGIAVTGDMIITTMLALVVAHRRWNWPVPVCLALGAGFLAVDLSFFAANAVKIPHGGWVPLVIAAITVGLMATWRRGRAVLSRRLAEESLPLDAFIRRQAKSTDIHRVKGTAVFMTSSSNTVPIALLHNLKHNQVLHERVVFVTVLVDDVPRVPAKDRVLVEGLAEGFYRITVRYGFSQEPNIPKALRLCKAFGLEFDVMATSFFLGRETLIPQMNSQMALWREKLFVLMARTSVSATDFFKLPPNRVVELGTQVQL</sequence>
<dbReference type="InterPro" id="IPR053951">
    <property type="entry name" value="K_trans_N"/>
</dbReference>
<keyword evidence="7 13" id="KW-0812">Transmembrane</keyword>
<keyword evidence="6 13" id="KW-0633">Potassium transport</keyword>
<evidence type="ECO:0000256" key="8">
    <source>
        <dbReference type="ARBA" id="ARBA00022847"/>
    </source>
</evidence>
<feature type="transmembrane region" description="Helical" evidence="13">
    <location>
        <begin position="227"/>
        <end position="251"/>
    </location>
</feature>
<evidence type="ECO:0000313" key="17">
    <source>
        <dbReference type="Proteomes" id="UP000277007"/>
    </source>
</evidence>
<organism evidence="16 17">
    <name type="scientific">Azospirillum griseum</name>
    <dbReference type="NCBI Taxonomy" id="2496639"/>
    <lineage>
        <taxon>Bacteria</taxon>
        <taxon>Pseudomonadati</taxon>
        <taxon>Pseudomonadota</taxon>
        <taxon>Alphaproteobacteria</taxon>
        <taxon>Rhodospirillales</taxon>
        <taxon>Azospirillaceae</taxon>
        <taxon>Azospirillum</taxon>
    </lineage>
</organism>
<feature type="transmembrane region" description="Helical" evidence="13">
    <location>
        <begin position="157"/>
        <end position="175"/>
    </location>
</feature>
<dbReference type="InterPro" id="IPR023051">
    <property type="entry name" value="Kup"/>
</dbReference>
<dbReference type="PANTHER" id="PTHR30540:SF79">
    <property type="entry name" value="LOW AFFINITY POTASSIUM TRANSPORT SYSTEM PROTEIN KUP"/>
    <property type="match status" value="1"/>
</dbReference>
<feature type="transmembrane region" description="Helical" evidence="13">
    <location>
        <begin position="360"/>
        <end position="378"/>
    </location>
</feature>
<feature type="domain" description="K+ potassium transporter integral membrane" evidence="14">
    <location>
        <begin position="19"/>
        <end position="481"/>
    </location>
</feature>
<accession>A0A431VNG0</accession>
<comment type="similarity">
    <text evidence="2 13">Belongs to the HAK/KUP transporter (TC 2.A.72) family.</text>
</comment>
<feature type="transmembrane region" description="Helical" evidence="13">
    <location>
        <begin position="384"/>
        <end position="404"/>
    </location>
</feature>
<feature type="transmembrane region" description="Helical" evidence="13">
    <location>
        <begin position="441"/>
        <end position="458"/>
    </location>
</feature>
<dbReference type="Proteomes" id="UP000277007">
    <property type="component" value="Unassembled WGS sequence"/>
</dbReference>
<feature type="transmembrane region" description="Helical" evidence="13">
    <location>
        <begin position="117"/>
        <end position="137"/>
    </location>
</feature>
<proteinExistence type="inferred from homology"/>
<evidence type="ECO:0000256" key="7">
    <source>
        <dbReference type="ARBA" id="ARBA00022692"/>
    </source>
</evidence>
<dbReference type="InterPro" id="IPR003855">
    <property type="entry name" value="K+_transporter"/>
</dbReference>
<reference evidence="16 17" key="1">
    <citation type="submission" date="2018-12" db="EMBL/GenBank/DDBJ databases">
        <authorList>
            <person name="Yang Y."/>
        </authorList>
    </citation>
    <scope>NUCLEOTIDE SEQUENCE [LARGE SCALE GENOMIC DNA]</scope>
    <source>
        <strain evidence="16 17">L-25-5w-1</strain>
    </source>
</reference>
<feature type="transmembrane region" description="Helical" evidence="13">
    <location>
        <begin position="56"/>
        <end position="77"/>
    </location>
</feature>
<evidence type="ECO:0000256" key="11">
    <source>
        <dbReference type="ARBA" id="ARBA00023065"/>
    </source>
</evidence>
<keyword evidence="5" id="KW-0997">Cell inner membrane</keyword>
<evidence type="ECO:0000256" key="9">
    <source>
        <dbReference type="ARBA" id="ARBA00022958"/>
    </source>
</evidence>
<keyword evidence="10 13" id="KW-1133">Transmembrane helix</keyword>
<evidence type="ECO:0000256" key="6">
    <source>
        <dbReference type="ARBA" id="ARBA00022538"/>
    </source>
</evidence>
<evidence type="ECO:0000256" key="12">
    <source>
        <dbReference type="ARBA" id="ARBA00023136"/>
    </source>
</evidence>
<protein>
    <recommendedName>
        <fullName evidence="13">Probable potassium transport system protein Kup</fullName>
    </recommendedName>
</protein>
<dbReference type="EMBL" id="RXMA01000001">
    <property type="protein sequence ID" value="RTR24270.1"/>
    <property type="molecule type" value="Genomic_DNA"/>
</dbReference>
<evidence type="ECO:0000256" key="3">
    <source>
        <dbReference type="ARBA" id="ARBA00022448"/>
    </source>
</evidence>
<comment type="caution">
    <text evidence="16">The sequence shown here is derived from an EMBL/GenBank/DDBJ whole genome shotgun (WGS) entry which is preliminary data.</text>
</comment>
<gene>
    <name evidence="13" type="primary">kup</name>
    <name evidence="16" type="ORF">EJ903_00325</name>
</gene>
<keyword evidence="9 13" id="KW-0630">Potassium</keyword>
<dbReference type="GO" id="GO:0005886">
    <property type="term" value="C:plasma membrane"/>
    <property type="evidence" value="ECO:0007669"/>
    <property type="project" value="UniProtKB-SubCell"/>
</dbReference>
<evidence type="ECO:0000256" key="4">
    <source>
        <dbReference type="ARBA" id="ARBA00022475"/>
    </source>
</evidence>
<keyword evidence="3 13" id="KW-0813">Transport</keyword>
<evidence type="ECO:0000259" key="15">
    <source>
        <dbReference type="Pfam" id="PF22776"/>
    </source>
</evidence>
<dbReference type="HAMAP" id="MF_01522">
    <property type="entry name" value="Kup"/>
    <property type="match status" value="1"/>
</dbReference>
<comment type="catalytic activity">
    <reaction evidence="13">
        <text>K(+)(in) + H(+)(in) = K(+)(out) + H(+)(out)</text>
        <dbReference type="Rhea" id="RHEA:28490"/>
        <dbReference type="ChEBI" id="CHEBI:15378"/>
        <dbReference type="ChEBI" id="CHEBI:29103"/>
    </reaction>
</comment>
<keyword evidence="8 13" id="KW-0769">Symport</keyword>
<dbReference type="Pfam" id="PF02705">
    <property type="entry name" value="K_trans"/>
    <property type="match status" value="1"/>
</dbReference>
<comment type="subcellular location">
    <subcellularLocation>
        <location evidence="13">Cell membrane</location>
        <topology evidence="13">Multi-pass membrane protein</topology>
    </subcellularLocation>
    <subcellularLocation>
        <location evidence="1">Membrane</location>
        <topology evidence="1">Multi-pass membrane protein</topology>
    </subcellularLocation>
</comment>
<evidence type="ECO:0000256" key="2">
    <source>
        <dbReference type="ARBA" id="ARBA00007019"/>
    </source>
</evidence>
<dbReference type="PANTHER" id="PTHR30540">
    <property type="entry name" value="OSMOTIC STRESS POTASSIUM TRANSPORTER"/>
    <property type="match status" value="1"/>
</dbReference>
<dbReference type="InterPro" id="IPR053952">
    <property type="entry name" value="K_trans_C"/>
</dbReference>
<dbReference type="AlphaFoldDB" id="A0A431VNG0"/>
<dbReference type="GO" id="GO:0015293">
    <property type="term" value="F:symporter activity"/>
    <property type="evidence" value="ECO:0007669"/>
    <property type="project" value="UniProtKB-UniRule"/>
</dbReference>
<evidence type="ECO:0000313" key="16">
    <source>
        <dbReference type="EMBL" id="RTR24270.1"/>
    </source>
</evidence>
<keyword evidence="12 13" id="KW-0472">Membrane</keyword>
<feature type="transmembrane region" description="Helical" evidence="13">
    <location>
        <begin position="416"/>
        <end position="435"/>
    </location>
</feature>
<keyword evidence="11 13" id="KW-0406">Ion transport</keyword>
<dbReference type="GO" id="GO:0015079">
    <property type="term" value="F:potassium ion transmembrane transporter activity"/>
    <property type="evidence" value="ECO:0007669"/>
    <property type="project" value="UniProtKB-UniRule"/>
</dbReference>
<feature type="transmembrane region" description="Helical" evidence="13">
    <location>
        <begin position="187"/>
        <end position="207"/>
    </location>
</feature>
<feature type="transmembrane region" description="Helical" evidence="13">
    <location>
        <begin position="305"/>
        <end position="327"/>
    </location>
</feature>
<dbReference type="Pfam" id="PF22776">
    <property type="entry name" value="K_trans_C"/>
    <property type="match status" value="1"/>
</dbReference>
<evidence type="ECO:0000256" key="1">
    <source>
        <dbReference type="ARBA" id="ARBA00004141"/>
    </source>
</evidence>
<keyword evidence="4 13" id="KW-1003">Cell membrane</keyword>
<evidence type="ECO:0000256" key="5">
    <source>
        <dbReference type="ARBA" id="ARBA00022519"/>
    </source>
</evidence>
<comment type="function">
    <text evidence="13">Transport of potassium into the cell. Likely operates as a K(+):H(+) symporter.</text>
</comment>
<evidence type="ECO:0000256" key="10">
    <source>
        <dbReference type="ARBA" id="ARBA00022989"/>
    </source>
</evidence>
<evidence type="ECO:0000259" key="14">
    <source>
        <dbReference type="Pfam" id="PF02705"/>
    </source>
</evidence>
<keyword evidence="17" id="KW-1185">Reference proteome</keyword>
<feature type="domain" description="K+ potassium transporter C-terminal" evidence="15">
    <location>
        <begin position="493"/>
        <end position="641"/>
    </location>
</feature>
<evidence type="ECO:0000256" key="13">
    <source>
        <dbReference type="HAMAP-Rule" id="MF_01522"/>
    </source>
</evidence>
<dbReference type="OrthoDB" id="9805577at2"/>
<name>A0A431VNG0_9PROT</name>